<dbReference type="PANTHER" id="PTHR31317">
    <property type="entry name" value="OS08G0163500 PROTEIN"/>
    <property type="match status" value="1"/>
</dbReference>
<evidence type="ECO:0000313" key="1">
    <source>
        <dbReference type="Proteomes" id="UP000228380"/>
    </source>
</evidence>
<dbReference type="AlphaFoldDB" id="A0A8B9A3U2"/>
<gene>
    <name evidence="2" type="primary">LOC103714350</name>
</gene>
<dbReference type="InterPro" id="IPR010410">
    <property type="entry name" value="DUF1005"/>
</dbReference>
<evidence type="ECO:0000313" key="2">
    <source>
        <dbReference type="RefSeq" id="XP_038981296.1"/>
    </source>
</evidence>
<accession>A0A8B9A3U2</accession>
<proteinExistence type="predicted"/>
<dbReference type="KEGG" id="pda:103714350"/>
<dbReference type="RefSeq" id="XP_038981296.1">
    <property type="nucleotide sequence ID" value="XM_039125368.1"/>
</dbReference>
<dbReference type="Pfam" id="PF06219">
    <property type="entry name" value="DUF1005"/>
    <property type="match status" value="1"/>
</dbReference>
<organism evidence="1 2">
    <name type="scientific">Phoenix dactylifera</name>
    <name type="common">Date palm</name>
    <dbReference type="NCBI Taxonomy" id="42345"/>
    <lineage>
        <taxon>Eukaryota</taxon>
        <taxon>Viridiplantae</taxon>
        <taxon>Streptophyta</taxon>
        <taxon>Embryophyta</taxon>
        <taxon>Tracheophyta</taxon>
        <taxon>Spermatophyta</taxon>
        <taxon>Magnoliopsida</taxon>
        <taxon>Liliopsida</taxon>
        <taxon>Arecaceae</taxon>
        <taxon>Coryphoideae</taxon>
        <taxon>Phoeniceae</taxon>
        <taxon>Phoenix</taxon>
    </lineage>
</organism>
<reference evidence="2" key="2">
    <citation type="submission" date="2025-08" db="UniProtKB">
        <authorList>
            <consortium name="RefSeq"/>
        </authorList>
    </citation>
    <scope>IDENTIFICATION</scope>
    <source>
        <tissue evidence="2">Young leaves</tissue>
    </source>
</reference>
<dbReference type="Proteomes" id="UP000228380">
    <property type="component" value="Chromosome 4"/>
</dbReference>
<protein>
    <submittedName>
        <fullName evidence="2">Uncharacterized protein LOC103714350</fullName>
    </submittedName>
</protein>
<keyword evidence="1" id="KW-1185">Reference proteome</keyword>
<name>A0A8B9A3U2_PHODC</name>
<dbReference type="OrthoDB" id="748166at2759"/>
<dbReference type="PANTHER" id="PTHR31317:SF14">
    <property type="entry name" value="DUF1005 FAMILY PROTEIN (DUF1005)"/>
    <property type="match status" value="1"/>
</dbReference>
<sequence>MDPCPFARLIVESLALKLPTVSKPAGPGVHPSTTPCFCTIRLQDHPSAAQTAPLPLAAPSSSDPSLTASAAAPVVFSLDPAALQKLSCKPASLVVSVYAGRTGSTCGFSAGRLLGRVRIGVDLEAAPVRAMVMQTGWMSVGGRRSAARLHLVVRSEPDPRFVFQFGGEPECSPVVYQVQGNGGGHSSCLRQPVFSCRFSADRRRNTGSGPLPPHSSSSSIRGWFGSERNHLRREQRKGWTVTIHDLSGSPVAAASMITPFVPSPGSDRVSRSNPGAWLILRPTGFSGSTPNWKPWGRLEAWRERGPVDALGYRFELVTDSGPSGGIPIAESSFSVRKGGRFCIDPDPGVAGDTVSRSWPFVGGFVMAADVEGERKVSKPTVQVGAQHVSCMADVALFIALSAAVDLSIDACQLFSQKLRKELCQDQQNL</sequence>
<reference evidence="1" key="1">
    <citation type="journal article" date="2019" name="Nat. Commun.">
        <title>Genome-wide association mapping of date palm fruit traits.</title>
        <authorList>
            <person name="Hazzouri K.M."/>
            <person name="Gros-Balthazard M."/>
            <person name="Flowers J.M."/>
            <person name="Copetti D."/>
            <person name="Lemansour A."/>
            <person name="Lebrun M."/>
            <person name="Masmoudi K."/>
            <person name="Ferrand S."/>
            <person name="Dhar M.I."/>
            <person name="Fresquez Z.A."/>
            <person name="Rosas U."/>
            <person name="Zhang J."/>
            <person name="Talag J."/>
            <person name="Lee S."/>
            <person name="Kudrna D."/>
            <person name="Powell R.F."/>
            <person name="Leitch I.J."/>
            <person name="Krueger R.R."/>
            <person name="Wing R.A."/>
            <person name="Amiri K.M.A."/>
            <person name="Purugganan M.D."/>
        </authorList>
    </citation>
    <scope>NUCLEOTIDE SEQUENCE [LARGE SCALE GENOMIC DNA]</scope>
    <source>
        <strain evidence="1">cv. Khalas</strain>
    </source>
</reference>
<dbReference type="GeneID" id="103714350"/>